<proteinExistence type="predicted"/>
<reference evidence="3 4" key="1">
    <citation type="submission" date="2023-03" db="EMBL/GenBank/DDBJ databases">
        <title>Bacillus Genome Sequencing.</title>
        <authorList>
            <person name="Dunlap C."/>
        </authorList>
    </citation>
    <scope>NUCLEOTIDE SEQUENCE [LARGE SCALE GENOMIC DNA]</scope>
    <source>
        <strain evidence="3 4">NRS-38</strain>
    </source>
</reference>
<keyword evidence="1" id="KW-1133">Transmembrane helix</keyword>
<accession>A0ABD5IXE4</accession>
<gene>
    <name evidence="3" type="ORF">P9850_13815</name>
</gene>
<keyword evidence="1" id="KW-0812">Transmembrane</keyword>
<keyword evidence="1" id="KW-0472">Membrane</keyword>
<dbReference type="EMBL" id="JARTLI010000036">
    <property type="protein sequence ID" value="MED5052883.1"/>
    <property type="molecule type" value="Genomic_DNA"/>
</dbReference>
<evidence type="ECO:0000313" key="4">
    <source>
        <dbReference type="Proteomes" id="UP001339962"/>
    </source>
</evidence>
<comment type="caution">
    <text evidence="3">The sequence shown here is derived from an EMBL/GenBank/DDBJ whole genome shotgun (WGS) entry which is preliminary data.</text>
</comment>
<feature type="domain" description="Aerobactin siderophore biosynthesis IucA/IucC-like C-terminal" evidence="2">
    <location>
        <begin position="60"/>
        <end position="175"/>
    </location>
</feature>
<evidence type="ECO:0000259" key="2">
    <source>
        <dbReference type="Pfam" id="PF06276"/>
    </source>
</evidence>
<dbReference type="RefSeq" id="WP_183186936.1">
    <property type="nucleotide sequence ID" value="NZ_JACIDF010000008.1"/>
</dbReference>
<dbReference type="AlphaFoldDB" id="A0ABD5IXE4"/>
<organism evidence="3 4">
    <name type="scientific">Anoxybacteroides rupiense</name>
    <dbReference type="NCBI Taxonomy" id="311460"/>
    <lineage>
        <taxon>Bacteria</taxon>
        <taxon>Bacillati</taxon>
        <taxon>Bacillota</taxon>
        <taxon>Bacilli</taxon>
        <taxon>Bacillales</taxon>
        <taxon>Anoxybacillaceae</taxon>
        <taxon>Anoxybacteroides</taxon>
    </lineage>
</organism>
<dbReference type="GO" id="GO:0003824">
    <property type="term" value="F:catalytic activity"/>
    <property type="evidence" value="ECO:0007669"/>
    <property type="project" value="UniProtKB-ARBA"/>
</dbReference>
<evidence type="ECO:0000256" key="1">
    <source>
        <dbReference type="SAM" id="Phobius"/>
    </source>
</evidence>
<sequence>MELSDYERSQLEPFRFSMKQTDSPLSICVAQLFDEKDLRYYFEKLRKKIGAPNMAVAASIFIKRYSFVAVIALYAMSVWNKRLFLPFERIYLETDDTAEIWLPTFRIEPLQYTQSAQKRIQWSKETIEELFANHLSPLIGQIHPIAKIPSLILWENIAIYLFWLYETVLMKDEAFSDIAVQLNEDLQTVIQTMNLARFWEKRKKVGRRVTCCLSYQTTMAHSYCKICPLKKDHF</sequence>
<dbReference type="Proteomes" id="UP001339962">
    <property type="component" value="Unassembled WGS sequence"/>
</dbReference>
<feature type="transmembrane region" description="Helical" evidence="1">
    <location>
        <begin position="54"/>
        <end position="79"/>
    </location>
</feature>
<protein>
    <submittedName>
        <fullName evidence="3">IucA/IucC family C-terminal-domain containing protein</fullName>
    </submittedName>
</protein>
<dbReference type="InterPro" id="IPR022770">
    <property type="entry name" value="IucA/IucC-like_C"/>
</dbReference>
<dbReference type="Pfam" id="PF06276">
    <property type="entry name" value="FhuF"/>
    <property type="match status" value="1"/>
</dbReference>
<evidence type="ECO:0000313" key="3">
    <source>
        <dbReference type="EMBL" id="MED5052883.1"/>
    </source>
</evidence>
<name>A0ABD5IXE4_9BACL</name>